<reference evidence="2" key="1">
    <citation type="submission" date="2014-05" db="EMBL/GenBank/DDBJ databases">
        <authorList>
            <person name="Chronopoulou M."/>
        </authorList>
    </citation>
    <scope>NUCLEOTIDE SEQUENCE</scope>
    <source>
        <tissue evidence="2">Whole organism</tissue>
    </source>
</reference>
<evidence type="ECO:0000259" key="1">
    <source>
        <dbReference type="Pfam" id="PF21787"/>
    </source>
</evidence>
<name>A0A0K2VA53_LEPSM</name>
<dbReference type="InterPro" id="IPR048365">
    <property type="entry name" value="TNP-like_RNaseH_N"/>
</dbReference>
<proteinExistence type="predicted"/>
<accession>A0A0K2VA53</accession>
<dbReference type="AlphaFoldDB" id="A0A0K2VA53"/>
<dbReference type="EMBL" id="HACA01029691">
    <property type="protein sequence ID" value="CDW47052.1"/>
    <property type="molecule type" value="Transcribed_RNA"/>
</dbReference>
<evidence type="ECO:0000313" key="2">
    <source>
        <dbReference type="EMBL" id="CDW47052.1"/>
    </source>
</evidence>
<sequence length="142" mass="16363">MIDEVYTGQRFEFARRKCNGKVDGNVCKTVSTLMISSLTSRYKDVVALIEMDKLSASYQYDIIIKNLQMLDDLSFYVISMAFDNYLINRKILVVYICNGCLPTSIWNPINSNKTIYPFFDMVHNFKNCGLILYSPQAGLFLH</sequence>
<dbReference type="Pfam" id="PF21787">
    <property type="entry name" value="TNP-like_RNaseH_N"/>
    <property type="match status" value="1"/>
</dbReference>
<protein>
    <recommendedName>
        <fullName evidence="1">Transposable element P transposase-like RNase H domain-containing protein</fullName>
    </recommendedName>
</protein>
<feature type="domain" description="Transposable element P transposase-like RNase H" evidence="1">
    <location>
        <begin position="8"/>
        <end position="90"/>
    </location>
</feature>
<organism evidence="2">
    <name type="scientific">Lepeophtheirus salmonis</name>
    <name type="common">Salmon louse</name>
    <name type="synonym">Caligus salmonis</name>
    <dbReference type="NCBI Taxonomy" id="72036"/>
    <lineage>
        <taxon>Eukaryota</taxon>
        <taxon>Metazoa</taxon>
        <taxon>Ecdysozoa</taxon>
        <taxon>Arthropoda</taxon>
        <taxon>Crustacea</taxon>
        <taxon>Multicrustacea</taxon>
        <taxon>Hexanauplia</taxon>
        <taxon>Copepoda</taxon>
        <taxon>Siphonostomatoida</taxon>
        <taxon>Caligidae</taxon>
        <taxon>Lepeophtheirus</taxon>
    </lineage>
</organism>